<dbReference type="InterPro" id="IPR045584">
    <property type="entry name" value="Pilin-like"/>
</dbReference>
<evidence type="ECO:0000313" key="5">
    <source>
        <dbReference type="Proteomes" id="UP000279228"/>
    </source>
</evidence>
<keyword evidence="2" id="KW-0472">Membrane</keyword>
<dbReference type="NCBIfam" id="TIGR02532">
    <property type="entry name" value="IV_pilin_GFxxxE"/>
    <property type="match status" value="1"/>
</dbReference>
<name>A0A482UEJ0_9PSED</name>
<dbReference type="GO" id="GO:0043683">
    <property type="term" value="P:type IV pilus assembly"/>
    <property type="evidence" value="ECO:0007669"/>
    <property type="project" value="InterPro"/>
</dbReference>
<sequence length="139" mass="15027">MIGLSWRSDVARYKARGFTLIEVMIVVVIIGILASIALPNYRQYVIRSNRTAAQAQMLDIANRQQHFLLANRAYADAAALTASGFSLSGEVSPHYSFDVTVGSGTVPSYLITFTAIGSQASDGDLTLNNEGVKTPADKW</sequence>
<keyword evidence="1" id="KW-0488">Methylation</keyword>
<keyword evidence="2" id="KW-1133">Transmembrane helix</keyword>
<dbReference type="PANTHER" id="PTHR30093:SF47">
    <property type="entry name" value="TYPE IV PILUS NON-CORE MINOR PILIN PILE"/>
    <property type="match status" value="1"/>
</dbReference>
<dbReference type="PANTHER" id="PTHR30093">
    <property type="entry name" value="GENERAL SECRETION PATHWAY PROTEIN G"/>
    <property type="match status" value="1"/>
</dbReference>
<evidence type="ECO:0000256" key="1">
    <source>
        <dbReference type="ARBA" id="ARBA00022481"/>
    </source>
</evidence>
<proteinExistence type="predicted"/>
<dbReference type="AlphaFoldDB" id="A0A482UEJ0"/>
<organism evidence="4 6">
    <name type="scientific">Pseudomonas songnenensis</name>
    <dbReference type="NCBI Taxonomy" id="1176259"/>
    <lineage>
        <taxon>Bacteria</taxon>
        <taxon>Pseudomonadati</taxon>
        <taxon>Pseudomonadota</taxon>
        <taxon>Gammaproteobacteria</taxon>
        <taxon>Pseudomonadales</taxon>
        <taxon>Pseudomonadaceae</taxon>
        <taxon>Pseudomonas</taxon>
    </lineage>
</organism>
<dbReference type="InterPro" id="IPR031982">
    <property type="entry name" value="PilE-like"/>
</dbReference>
<dbReference type="SUPFAM" id="SSF54523">
    <property type="entry name" value="Pili subunits"/>
    <property type="match status" value="1"/>
</dbReference>
<dbReference type="EMBL" id="RFFN01000001">
    <property type="protein sequence ID" value="RMH99751.1"/>
    <property type="molecule type" value="Genomic_DNA"/>
</dbReference>
<gene>
    <name evidence="3" type="ORF">EA798_03495</name>
    <name evidence="4" type="ORF">EJA06_000785</name>
</gene>
<dbReference type="PRINTS" id="PR00813">
    <property type="entry name" value="BCTERIALGSPG"/>
</dbReference>
<dbReference type="InterPro" id="IPR000983">
    <property type="entry name" value="Bac_GSPG_pilin"/>
</dbReference>
<evidence type="ECO:0000313" key="3">
    <source>
        <dbReference type="EMBL" id="RMH99751.1"/>
    </source>
</evidence>
<evidence type="ECO:0000256" key="2">
    <source>
        <dbReference type="SAM" id="Phobius"/>
    </source>
</evidence>
<dbReference type="EMBL" id="RWYU02000001">
    <property type="protein sequence ID" value="RYJ63807.1"/>
    <property type="molecule type" value="Genomic_DNA"/>
</dbReference>
<accession>A0A482UEJ0</accession>
<dbReference type="OrthoDB" id="5296638at2"/>
<dbReference type="Pfam" id="PF07963">
    <property type="entry name" value="N_methyl"/>
    <property type="match status" value="1"/>
</dbReference>
<reference evidence="3 5" key="1">
    <citation type="submission" date="2018-10" db="EMBL/GenBank/DDBJ databases">
        <title>Pseudomonas songnenensis NEAU-ST5-5(T) genome.</title>
        <authorList>
            <person name="Pengp J."/>
            <person name="Liu Z.-P."/>
        </authorList>
    </citation>
    <scope>NUCLEOTIDE SEQUENCE [LARGE SCALE GENOMIC DNA]</scope>
    <source>
        <strain evidence="3 5">NEAU-ST5-5</strain>
    </source>
</reference>
<protein>
    <submittedName>
        <fullName evidence="4">Prepilin-type N-terminal cleavage/methylation domain-containing protein</fullName>
    </submittedName>
</protein>
<dbReference type="Pfam" id="PF16732">
    <property type="entry name" value="ComP_DUS"/>
    <property type="match status" value="1"/>
</dbReference>
<evidence type="ECO:0000313" key="4">
    <source>
        <dbReference type="EMBL" id="RYJ63807.1"/>
    </source>
</evidence>
<dbReference type="Proteomes" id="UP000279228">
    <property type="component" value="Unassembled WGS sequence"/>
</dbReference>
<dbReference type="GO" id="GO:0015628">
    <property type="term" value="P:protein secretion by the type II secretion system"/>
    <property type="evidence" value="ECO:0007669"/>
    <property type="project" value="InterPro"/>
</dbReference>
<feature type="transmembrane region" description="Helical" evidence="2">
    <location>
        <begin position="20"/>
        <end position="41"/>
    </location>
</feature>
<keyword evidence="5" id="KW-1185">Reference proteome</keyword>
<reference evidence="4 6" key="2">
    <citation type="submission" date="2019-01" db="EMBL/GenBank/DDBJ databases">
        <title>High-quality draft genome of. Pseudomonas songnenensis str. L103, a full-fledged denitrifier isolated from 100 meters deep aquifer in a heavily nitrogen fertilized agricultural area.</title>
        <authorList>
            <person name="Liu M."/>
            <person name="Liu B."/>
        </authorList>
    </citation>
    <scope>NUCLEOTIDE SEQUENCE [LARGE SCALE GENOMIC DNA]</scope>
    <source>
        <strain evidence="4 6">L103</strain>
    </source>
</reference>
<dbReference type="Proteomes" id="UP000282800">
    <property type="component" value="Unassembled WGS sequence"/>
</dbReference>
<comment type="caution">
    <text evidence="4">The sequence shown here is derived from an EMBL/GenBank/DDBJ whole genome shotgun (WGS) entry which is preliminary data.</text>
</comment>
<dbReference type="PROSITE" id="PS00409">
    <property type="entry name" value="PROKAR_NTER_METHYL"/>
    <property type="match status" value="1"/>
</dbReference>
<dbReference type="InterPro" id="IPR012902">
    <property type="entry name" value="N_methyl_site"/>
</dbReference>
<dbReference type="GO" id="GO:0015627">
    <property type="term" value="C:type II protein secretion system complex"/>
    <property type="evidence" value="ECO:0007669"/>
    <property type="project" value="InterPro"/>
</dbReference>
<keyword evidence="2" id="KW-0812">Transmembrane</keyword>
<dbReference type="Gene3D" id="3.30.700.10">
    <property type="entry name" value="Glycoprotein, Type 4 Pilin"/>
    <property type="match status" value="1"/>
</dbReference>
<evidence type="ECO:0000313" key="6">
    <source>
        <dbReference type="Proteomes" id="UP000282800"/>
    </source>
</evidence>